<evidence type="ECO:0000313" key="2">
    <source>
        <dbReference type="Proteomes" id="UP000280685"/>
    </source>
</evidence>
<organism evidence="1 2">
    <name type="scientific">Podospora comata</name>
    <dbReference type="NCBI Taxonomy" id="48703"/>
    <lineage>
        <taxon>Eukaryota</taxon>
        <taxon>Fungi</taxon>
        <taxon>Dikarya</taxon>
        <taxon>Ascomycota</taxon>
        <taxon>Pezizomycotina</taxon>
        <taxon>Sordariomycetes</taxon>
        <taxon>Sordariomycetidae</taxon>
        <taxon>Sordariales</taxon>
        <taxon>Podosporaceae</taxon>
        <taxon>Podospora</taxon>
    </lineage>
</organism>
<sequence length="461" mass="53235">MSKGKRRHTKRWRYHHRRPKANPNYIIKTDDATPVLALPMELFVKIGKYLTQAEAMAFGAACKQVGYMLRPAIWQSLVLKTDSHARFGEELGRIVARAKAELDRFQRCELPYRPFVEDVNRPSALTLFLLVLKRRLTTPHLRRNLNLYLQHHDPLDREEPHHPELANKILDLLSLLPNVQKLNLDLRDLQQPQVAHLITLLGINATPILPQARQVRFTTGEHDHNAAQQRRSFDPITCGRVIAAVCRSIGPHVTDFEFIRGTEQENNEALLEVAEAFTNGERKMKKLLVASTDSMHGFDMFGAREILEQIVAPHRDSIEEIFIGDDAEWEPKGGREEWREHYGAVDHIVGALEQMPNLKRVAFPVVDFRCEGVRDMAGDENFAREEVEKEMRRVVEAVMDRLPNLDHVAFWSQYQEMGVEAWREGDGEAGLGWSFHEVRDDWIRPRSGRGAWPMGIWGHWW</sequence>
<name>A0ABY6SHN5_PODCO</name>
<dbReference type="Proteomes" id="UP000280685">
    <property type="component" value="Chromosome 6"/>
</dbReference>
<protein>
    <recommendedName>
        <fullName evidence="3">F-box domain-containing protein</fullName>
    </recommendedName>
</protein>
<keyword evidence="2" id="KW-1185">Reference proteome</keyword>
<proteinExistence type="predicted"/>
<accession>A0ABY6SHN5</accession>
<gene>
    <name evidence="1" type="ORF">PODCO_600435</name>
</gene>
<evidence type="ECO:0000313" key="1">
    <source>
        <dbReference type="EMBL" id="VBB84230.1"/>
    </source>
</evidence>
<evidence type="ECO:0008006" key="3">
    <source>
        <dbReference type="Google" id="ProtNLM"/>
    </source>
</evidence>
<reference evidence="1" key="1">
    <citation type="submission" date="2018-02" db="EMBL/GenBank/DDBJ databases">
        <authorList>
            <person name="Silar P."/>
        </authorList>
    </citation>
    <scope>NUCLEOTIDE SEQUENCE [LARGE SCALE GENOMIC DNA]</scope>
    <source>
        <strain evidence="1">T</strain>
    </source>
</reference>
<dbReference type="EMBL" id="LR026969">
    <property type="protein sequence ID" value="VBB84230.1"/>
    <property type="molecule type" value="Genomic_DNA"/>
</dbReference>